<dbReference type="STRING" id="392484.LP43_1241"/>
<evidence type="ECO:0000313" key="3">
    <source>
        <dbReference type="EMBL" id="KGM06749.1"/>
    </source>
</evidence>
<dbReference type="RefSeq" id="WP_036313297.1">
    <property type="nucleotide sequence ID" value="NZ_JRQD01000003.1"/>
</dbReference>
<dbReference type="EMBL" id="JRQD01000003">
    <property type="protein sequence ID" value="KGM06749.1"/>
    <property type="molecule type" value="Genomic_DNA"/>
</dbReference>
<feature type="domain" description="XdhC- CoxI" evidence="1">
    <location>
        <begin position="15"/>
        <end position="82"/>
    </location>
</feature>
<sequence>MQSTDITVLKQAQQWLTEGYSVWLSTVMKTYGSSPRQPGAMCVIREDGALVGSVSGGCIEDDLKDKALQGALTNDEIVFLTYGESVEDRDRFRLPCGGTLRLAVEKITDARWLIEVLAAIDHGQQVKRCVSLHSRENVVETVSQFDKQVEEQENQLAFVYGPRARLLLIGAGETSSYLAKMASALDYHVMVAEPREDMQLTWQSDDGELLAMMPDDAVIKIKPDFNTSIITLTHDPKLDDMALLEALKSDAFYIGALGSSRTNAKRRERLAMFDLTQEQISRLHGPVGLDIGSKTPAEIAVSILAELVKLKQSQQHQLQHPKIRAVS</sequence>
<dbReference type="PANTHER" id="PTHR30388">
    <property type="entry name" value="ALDEHYDE OXIDOREDUCTASE MOLYBDENUM COFACTOR ASSEMBLY PROTEIN"/>
    <property type="match status" value="1"/>
</dbReference>
<dbReference type="Pfam" id="PF13478">
    <property type="entry name" value="XdhC_C"/>
    <property type="match status" value="1"/>
</dbReference>
<feature type="domain" description="XdhC Rossmann" evidence="2">
    <location>
        <begin position="166"/>
        <end position="307"/>
    </location>
</feature>
<dbReference type="Gene3D" id="3.40.50.720">
    <property type="entry name" value="NAD(P)-binding Rossmann-like Domain"/>
    <property type="match status" value="1"/>
</dbReference>
<proteinExistence type="predicted"/>
<dbReference type="InterPro" id="IPR003777">
    <property type="entry name" value="XdhC_CoxI"/>
</dbReference>
<name>A0A0A0BI53_9GAMM</name>
<dbReference type="InterPro" id="IPR052698">
    <property type="entry name" value="MoCofactor_Util/Proc"/>
</dbReference>
<dbReference type="PANTHER" id="PTHR30388:SF4">
    <property type="entry name" value="MOLYBDENUM COFACTOR INSERTION CHAPERONE PAOD"/>
    <property type="match status" value="1"/>
</dbReference>
<gene>
    <name evidence="3" type="ORF">LP43_1241</name>
</gene>
<dbReference type="AlphaFoldDB" id="A0A0A0BI53"/>
<evidence type="ECO:0000259" key="2">
    <source>
        <dbReference type="Pfam" id="PF13478"/>
    </source>
</evidence>
<organism evidence="3 4">
    <name type="scientific">Methylophaga thiooxydans</name>
    <dbReference type="NCBI Taxonomy" id="392484"/>
    <lineage>
        <taxon>Bacteria</taxon>
        <taxon>Pseudomonadati</taxon>
        <taxon>Pseudomonadota</taxon>
        <taxon>Gammaproteobacteria</taxon>
        <taxon>Thiotrichales</taxon>
        <taxon>Piscirickettsiaceae</taxon>
        <taxon>Methylophaga</taxon>
    </lineage>
</organism>
<accession>A0A0A0BI53</accession>
<dbReference type="Pfam" id="PF02625">
    <property type="entry name" value="XdhC_CoxI"/>
    <property type="match status" value="1"/>
</dbReference>
<evidence type="ECO:0000259" key="1">
    <source>
        <dbReference type="Pfam" id="PF02625"/>
    </source>
</evidence>
<dbReference type="Proteomes" id="UP000029999">
    <property type="component" value="Unassembled WGS sequence"/>
</dbReference>
<evidence type="ECO:0000313" key="4">
    <source>
        <dbReference type="Proteomes" id="UP000029999"/>
    </source>
</evidence>
<reference evidence="3 4" key="1">
    <citation type="submission" date="2014-09" db="EMBL/GenBank/DDBJ databases">
        <authorList>
            <person name="Grob C."/>
            <person name="Taubert M."/>
            <person name="Howat A.M."/>
            <person name="Burns O.J."/>
            <person name="Dixon J.L."/>
            <person name="Chen Y."/>
            <person name="Murrell J.C."/>
        </authorList>
    </citation>
    <scope>NUCLEOTIDE SEQUENCE [LARGE SCALE GENOMIC DNA]</scope>
    <source>
        <strain evidence="3">L4</strain>
    </source>
</reference>
<protein>
    <submittedName>
        <fullName evidence="3">Xanthine and CO dehydrogenases maturation factor, XdhC/CoxF family</fullName>
    </submittedName>
</protein>
<dbReference type="InterPro" id="IPR027051">
    <property type="entry name" value="XdhC_Rossmann_dom"/>
</dbReference>
<comment type="caution">
    <text evidence="3">The sequence shown here is derived from an EMBL/GenBank/DDBJ whole genome shotgun (WGS) entry which is preliminary data.</text>
</comment>